<feature type="transmembrane region" description="Helical" evidence="1">
    <location>
        <begin position="206"/>
        <end position="228"/>
    </location>
</feature>
<dbReference type="RefSeq" id="XP_027198414.1">
    <property type="nucleotide sequence ID" value="XM_027342613.1"/>
</dbReference>
<dbReference type="OMA" id="WFITTIM"/>
<feature type="transmembrane region" description="Helical" evidence="1">
    <location>
        <begin position="556"/>
        <end position="578"/>
    </location>
</feature>
<feature type="domain" description="Nose resistant-to-fluoxetine protein N-terminal" evidence="3">
    <location>
        <begin position="65"/>
        <end position="193"/>
    </location>
</feature>
<organism evidence="4 5">
    <name type="scientific">Dermatophagoides pteronyssinus</name>
    <name type="common">European house dust mite</name>
    <dbReference type="NCBI Taxonomy" id="6956"/>
    <lineage>
        <taxon>Eukaryota</taxon>
        <taxon>Metazoa</taxon>
        <taxon>Ecdysozoa</taxon>
        <taxon>Arthropoda</taxon>
        <taxon>Chelicerata</taxon>
        <taxon>Arachnida</taxon>
        <taxon>Acari</taxon>
        <taxon>Acariformes</taxon>
        <taxon>Sarcoptiformes</taxon>
        <taxon>Astigmata</taxon>
        <taxon>Psoroptidia</taxon>
        <taxon>Analgoidea</taxon>
        <taxon>Pyroglyphidae</taxon>
        <taxon>Dermatophagoidinae</taxon>
        <taxon>Dermatophagoides</taxon>
    </lineage>
</organism>
<evidence type="ECO:0000313" key="5">
    <source>
        <dbReference type="RefSeq" id="XP_027198414.1"/>
    </source>
</evidence>
<reference evidence="5" key="1">
    <citation type="submission" date="2025-08" db="UniProtKB">
        <authorList>
            <consortium name="RefSeq"/>
        </authorList>
    </citation>
    <scope>IDENTIFICATION</scope>
    <source>
        <strain evidence="5">Airmid</strain>
    </source>
</reference>
<feature type="transmembrane region" description="Helical" evidence="1">
    <location>
        <begin position="336"/>
        <end position="365"/>
    </location>
</feature>
<keyword evidence="1" id="KW-1133">Transmembrane helix</keyword>
<protein>
    <submittedName>
        <fullName evidence="5">Nose resistant to fluoxetine protein 6-like</fullName>
    </submittedName>
</protein>
<evidence type="ECO:0000313" key="4">
    <source>
        <dbReference type="Proteomes" id="UP000515146"/>
    </source>
</evidence>
<keyword evidence="1" id="KW-0812">Transmembrane</keyword>
<proteinExistence type="predicted"/>
<gene>
    <name evidence="5" type="primary">LOC113792698</name>
</gene>
<evidence type="ECO:0000256" key="2">
    <source>
        <dbReference type="SAM" id="SignalP"/>
    </source>
</evidence>
<dbReference type="InterPro" id="IPR052728">
    <property type="entry name" value="O2_lipid_transport_reg"/>
</dbReference>
<dbReference type="PANTHER" id="PTHR11161:SF0">
    <property type="entry name" value="O-ACYLTRANSFERASE LIKE PROTEIN"/>
    <property type="match status" value="1"/>
</dbReference>
<feature type="signal peptide" evidence="2">
    <location>
        <begin position="1"/>
        <end position="19"/>
    </location>
</feature>
<dbReference type="PANTHER" id="PTHR11161">
    <property type="entry name" value="O-ACYLTRANSFERASE"/>
    <property type="match status" value="1"/>
</dbReference>
<feature type="transmembrane region" description="Helical" evidence="1">
    <location>
        <begin position="477"/>
        <end position="497"/>
    </location>
</feature>
<dbReference type="Proteomes" id="UP000515146">
    <property type="component" value="Unplaced"/>
</dbReference>
<feature type="transmembrane region" description="Helical" evidence="1">
    <location>
        <begin position="527"/>
        <end position="544"/>
    </location>
</feature>
<keyword evidence="2" id="KW-0732">Signal</keyword>
<dbReference type="Pfam" id="PF20146">
    <property type="entry name" value="NRF"/>
    <property type="match status" value="1"/>
</dbReference>
<keyword evidence="4" id="KW-1185">Reference proteome</keyword>
<dbReference type="InterPro" id="IPR006621">
    <property type="entry name" value="Nose-resist-to-fluoxetine_N"/>
</dbReference>
<dbReference type="Pfam" id="PF01757">
    <property type="entry name" value="Acyl_transf_3"/>
    <property type="match status" value="1"/>
</dbReference>
<feature type="transmembrane region" description="Helical" evidence="1">
    <location>
        <begin position="386"/>
        <end position="404"/>
    </location>
</feature>
<evidence type="ECO:0000256" key="1">
    <source>
        <dbReference type="SAM" id="Phobius"/>
    </source>
</evidence>
<feature type="transmembrane region" description="Helical" evidence="1">
    <location>
        <begin position="633"/>
        <end position="651"/>
    </location>
</feature>
<keyword evidence="1" id="KW-0472">Membrane</keyword>
<feature type="chain" id="PRO_5028483908" evidence="2">
    <location>
        <begin position="20"/>
        <end position="708"/>
    </location>
</feature>
<feature type="transmembrane region" description="Helical" evidence="1">
    <location>
        <begin position="590"/>
        <end position="612"/>
    </location>
</feature>
<dbReference type="GO" id="GO:0016747">
    <property type="term" value="F:acyltransferase activity, transferring groups other than amino-acyl groups"/>
    <property type="evidence" value="ECO:0007669"/>
    <property type="project" value="InterPro"/>
</dbReference>
<feature type="transmembrane region" description="Helical" evidence="1">
    <location>
        <begin position="450"/>
        <end position="470"/>
    </location>
</feature>
<name>A0A6P6Y258_DERPT</name>
<evidence type="ECO:0000259" key="3">
    <source>
        <dbReference type="SMART" id="SM00703"/>
    </source>
</evidence>
<dbReference type="FunCoup" id="A0A6P6Y258">
    <property type="interactions" value="1"/>
</dbReference>
<feature type="transmembrane region" description="Helical" evidence="1">
    <location>
        <begin position="663"/>
        <end position="686"/>
    </location>
</feature>
<dbReference type="KEGG" id="dpte:113792698"/>
<accession>A0A6P6Y258</accession>
<feature type="transmembrane region" description="Helical" evidence="1">
    <location>
        <begin position="303"/>
        <end position="324"/>
    </location>
</feature>
<dbReference type="InParanoid" id="A0A6P6Y258"/>
<dbReference type="InterPro" id="IPR002656">
    <property type="entry name" value="Acyl_transf_3_dom"/>
</dbReference>
<dbReference type="AlphaFoldDB" id="A0A6P6Y258"/>
<sequence length="708" mass="81488">MIRKLVIIFLITQLDWIDCNQNESRNHNNNDDYHPIDMIKLWQQHNSQILNIYQMIISSNSVSDDNLCYQSIKHLVMDARKHEQYALKMIDSAGRLSSGLLEGRFTDLGQFKECIKSTGQAFSGRYCHAFITIPEDLISLLSNISGFDPEMYQMVTAKIGICLPSTCAQDDIDSIVHRFSKMFVPELEIRVSNCLDSHDNNKDNPFGLGIFFATFFVILILVVSGTIYDHYNLRLKFVGESYGMITAKLGSQEESEEEVIQTIREPTKEEKILMAFSVKENWKKIFHISGGANSINVFHGMKFLAMLWIIISHSISFSMIWLNFSNPFDMRKKVYNIFQIFMLNGTFSVDIFFFISGYLVMHNLVRYMSADTSSGLNLKAIYLNRYIRMTPTMMFIIFFSTTVLRHLGNGPEWFITTIMYDVWCRSQWYLNLFYLHNFIKTETMCISHSWYSGVDIQFFLITPLIVLLVLRNRWLGLSLIMFILLSSITITAILTFVNGYPPVPLFNDLIDLETINSYYKNIYIKPYTRIGPYMIGVLLAYGLLTNTRDVRLSKKVLSAGWIFAVSSTLGIMVCMLPANNGYLPSKFSGAMYSALSRNIFAIGLAWITFVSITDQGGCIQTFFSLNFWVPLSRLTYCAYLLNPIVIAIFYGNCNQTFEYTPLLMIYFAISNLCVTYLVSLLLALFIEYPLMTISKILLRKIRNRLQST</sequence>
<dbReference type="SMART" id="SM00703">
    <property type="entry name" value="NRF"/>
    <property type="match status" value="1"/>
</dbReference>
<dbReference type="OrthoDB" id="10006435at2759"/>